<dbReference type="EMBL" id="AZBU02000002">
    <property type="protein sequence ID" value="TKR96160.1"/>
    <property type="molecule type" value="Genomic_DNA"/>
</dbReference>
<feature type="transmembrane region" description="Helical" evidence="1">
    <location>
        <begin position="110"/>
        <end position="134"/>
    </location>
</feature>
<dbReference type="AlphaFoldDB" id="A0A4U5PHZ1"/>
<proteinExistence type="predicted"/>
<comment type="caution">
    <text evidence="2">The sequence shown here is derived from an EMBL/GenBank/DDBJ whole genome shotgun (WGS) entry which is preliminary data.</text>
</comment>
<feature type="transmembrane region" description="Helical" evidence="1">
    <location>
        <begin position="31"/>
        <end position="53"/>
    </location>
</feature>
<dbReference type="InterPro" id="IPR019428">
    <property type="entry name" value="7TM_GPCR_serpentine_rcpt_Str"/>
</dbReference>
<organism evidence="2 3">
    <name type="scientific">Steinernema carpocapsae</name>
    <name type="common">Entomopathogenic nematode</name>
    <dbReference type="NCBI Taxonomy" id="34508"/>
    <lineage>
        <taxon>Eukaryota</taxon>
        <taxon>Metazoa</taxon>
        <taxon>Ecdysozoa</taxon>
        <taxon>Nematoda</taxon>
        <taxon>Chromadorea</taxon>
        <taxon>Rhabditida</taxon>
        <taxon>Tylenchina</taxon>
        <taxon>Panagrolaimomorpha</taxon>
        <taxon>Strongyloidoidea</taxon>
        <taxon>Steinernematidae</taxon>
        <taxon>Steinernema</taxon>
    </lineage>
</organism>
<gene>
    <name evidence="2" type="ORF">L596_010221</name>
</gene>
<keyword evidence="1" id="KW-0472">Membrane</keyword>
<sequence length="186" mass="21061">MTVEMQATNVATDEICSLTLTSTFWVNNMTVLIWSASAFLATLCSVSVLYSVAHMKAAYTTNESRVKIQMDKRIAWAVFLQSILPALISIPLLSLTVLTEYEIGKELPEWIYWLSNASVFMYFAVSPIISLIVIKQYRMATKQFLIRLLRKAGFFVKPKKKMFAVSVSKIPKPNEHLKVADASRIE</sequence>
<dbReference type="Proteomes" id="UP000298663">
    <property type="component" value="Unassembled WGS sequence"/>
</dbReference>
<accession>A0A4U5PHZ1</accession>
<evidence type="ECO:0000256" key="1">
    <source>
        <dbReference type="SAM" id="Phobius"/>
    </source>
</evidence>
<keyword evidence="3" id="KW-1185">Reference proteome</keyword>
<evidence type="ECO:0000313" key="2">
    <source>
        <dbReference type="EMBL" id="TKR96160.1"/>
    </source>
</evidence>
<evidence type="ECO:0000313" key="3">
    <source>
        <dbReference type="Proteomes" id="UP000298663"/>
    </source>
</evidence>
<name>A0A4U5PHZ1_STECR</name>
<reference evidence="2 3" key="2">
    <citation type="journal article" date="2019" name="G3 (Bethesda)">
        <title>Hybrid Assembly of the Genome of the Entomopathogenic Nematode Steinernema carpocapsae Identifies the X-Chromosome.</title>
        <authorList>
            <person name="Serra L."/>
            <person name="Macchietto M."/>
            <person name="Macias-Munoz A."/>
            <person name="McGill C.J."/>
            <person name="Rodriguez I.M."/>
            <person name="Rodriguez B."/>
            <person name="Murad R."/>
            <person name="Mortazavi A."/>
        </authorList>
    </citation>
    <scope>NUCLEOTIDE SEQUENCE [LARGE SCALE GENOMIC DNA]</scope>
    <source>
        <strain evidence="2 3">ALL</strain>
    </source>
</reference>
<reference evidence="2 3" key="1">
    <citation type="journal article" date="2015" name="Genome Biol.">
        <title>Comparative genomics of Steinernema reveals deeply conserved gene regulatory networks.</title>
        <authorList>
            <person name="Dillman A.R."/>
            <person name="Macchietto M."/>
            <person name="Porter C.F."/>
            <person name="Rogers A."/>
            <person name="Williams B."/>
            <person name="Antoshechkin I."/>
            <person name="Lee M.M."/>
            <person name="Goodwin Z."/>
            <person name="Lu X."/>
            <person name="Lewis E.E."/>
            <person name="Goodrich-Blair H."/>
            <person name="Stock S.P."/>
            <person name="Adams B.J."/>
            <person name="Sternberg P.W."/>
            <person name="Mortazavi A."/>
        </authorList>
    </citation>
    <scope>NUCLEOTIDE SEQUENCE [LARGE SCALE GENOMIC DNA]</scope>
    <source>
        <strain evidence="2 3">ALL</strain>
    </source>
</reference>
<dbReference type="Pfam" id="PF10326">
    <property type="entry name" value="7TM_GPCR_Str"/>
    <property type="match status" value="1"/>
</dbReference>
<dbReference type="SUPFAM" id="SSF81321">
    <property type="entry name" value="Family A G protein-coupled receptor-like"/>
    <property type="match status" value="1"/>
</dbReference>
<dbReference type="Gene3D" id="1.20.1070.10">
    <property type="entry name" value="Rhodopsin 7-helix transmembrane proteins"/>
    <property type="match status" value="1"/>
</dbReference>
<protein>
    <submittedName>
        <fullName evidence="2">Uncharacterized protein</fullName>
    </submittedName>
</protein>
<feature type="transmembrane region" description="Helical" evidence="1">
    <location>
        <begin position="74"/>
        <end position="98"/>
    </location>
</feature>
<keyword evidence="1" id="KW-1133">Transmembrane helix</keyword>
<keyword evidence="1" id="KW-0812">Transmembrane</keyword>